<dbReference type="PIRSF" id="PIRSF001084">
    <property type="entry name" value="B-galactosidase"/>
    <property type="match status" value="1"/>
</dbReference>
<dbReference type="AlphaFoldDB" id="A0AB39BX78"/>
<dbReference type="RefSeq" id="WP_368505678.1">
    <property type="nucleotide sequence ID" value="NZ_CP162551.1"/>
</dbReference>
<comment type="catalytic activity">
    <reaction evidence="1 8">
        <text>Hydrolysis of terminal non-reducing beta-D-galactose residues in beta-D-galactosides.</text>
        <dbReference type="EC" id="3.2.1.23"/>
    </reaction>
</comment>
<evidence type="ECO:0000313" key="15">
    <source>
        <dbReference type="EMBL" id="XDI38388.1"/>
    </source>
</evidence>
<reference evidence="15" key="1">
    <citation type="submission" date="2024-07" db="EMBL/GenBank/DDBJ databases">
        <title>Identification and characteristics of an arsenic-resistant bacterial isolate, which belongs to a novel species.</title>
        <authorList>
            <person name="Juszczyk A."/>
            <person name="Kowalczyk A."/>
            <person name="Was K."/>
            <person name="Kosowicz W."/>
            <person name="Budzyn A."/>
            <person name="Latowski D."/>
        </authorList>
    </citation>
    <scope>NUCLEOTIDE SEQUENCE</scope>
    <source>
        <strain evidence="15">As8PL</strain>
    </source>
</reference>
<dbReference type="PANTHER" id="PTHR36447">
    <property type="entry name" value="BETA-GALACTOSIDASE GANA"/>
    <property type="match status" value="1"/>
</dbReference>
<dbReference type="InterPro" id="IPR013739">
    <property type="entry name" value="Beta_galactosidase_C"/>
</dbReference>
<dbReference type="EMBL" id="CP162551">
    <property type="protein sequence ID" value="XDI38388.1"/>
    <property type="molecule type" value="Genomic_DNA"/>
</dbReference>
<feature type="binding site" evidence="11">
    <location>
        <position position="151"/>
    </location>
    <ligand>
        <name>Zn(2+)</name>
        <dbReference type="ChEBI" id="CHEBI:29105"/>
    </ligand>
</feature>
<evidence type="ECO:0000256" key="5">
    <source>
        <dbReference type="ARBA" id="ARBA00022801"/>
    </source>
</evidence>
<organism evidence="15">
    <name type="scientific">Alkalihalophilus sp. As8PL</name>
    <dbReference type="NCBI Taxonomy" id="3237103"/>
    <lineage>
        <taxon>Bacteria</taxon>
        <taxon>Bacillati</taxon>
        <taxon>Bacillota</taxon>
        <taxon>Bacilli</taxon>
        <taxon>Bacillales</taxon>
        <taxon>Bacillaceae</taxon>
        <taxon>Alkalihalophilus</taxon>
    </lineage>
</organism>
<keyword evidence="4 11" id="KW-0479">Metal-binding</keyword>
<feature type="domain" description="Beta-galactosidase C-terminal" evidence="14">
    <location>
        <begin position="607"/>
        <end position="647"/>
    </location>
</feature>
<evidence type="ECO:0000256" key="8">
    <source>
        <dbReference type="PIRNR" id="PIRNR001084"/>
    </source>
</evidence>
<evidence type="ECO:0000256" key="2">
    <source>
        <dbReference type="ARBA" id="ARBA00005940"/>
    </source>
</evidence>
<keyword evidence="6 11" id="KW-0862">Zinc</keyword>
<accession>A0AB39BX78</accession>
<feature type="binding site" evidence="11">
    <location>
        <position position="107"/>
    </location>
    <ligand>
        <name>Zn(2+)</name>
        <dbReference type="ChEBI" id="CHEBI:29105"/>
    </ligand>
</feature>
<dbReference type="InterPro" id="IPR029062">
    <property type="entry name" value="Class_I_gatase-like"/>
</dbReference>
<dbReference type="Gene3D" id="3.40.50.880">
    <property type="match status" value="1"/>
</dbReference>
<feature type="binding site" evidence="11">
    <location>
        <position position="156"/>
    </location>
    <ligand>
        <name>Zn(2+)</name>
        <dbReference type="ChEBI" id="CHEBI:29105"/>
    </ligand>
</feature>
<evidence type="ECO:0000256" key="9">
    <source>
        <dbReference type="PIRSR" id="PIRSR001084-1"/>
    </source>
</evidence>
<dbReference type="SUPFAM" id="SSF51445">
    <property type="entry name" value="(Trans)glycosidases"/>
    <property type="match status" value="1"/>
</dbReference>
<evidence type="ECO:0000256" key="6">
    <source>
        <dbReference type="ARBA" id="ARBA00022833"/>
    </source>
</evidence>
<feature type="domain" description="Glycoside hydrolase family 42 N-terminal" evidence="12">
    <location>
        <begin position="6"/>
        <end position="380"/>
    </location>
</feature>
<evidence type="ECO:0000259" key="12">
    <source>
        <dbReference type="Pfam" id="PF02449"/>
    </source>
</evidence>
<feature type="active site" description="Nucleophile" evidence="9">
    <location>
        <position position="304"/>
    </location>
</feature>
<dbReference type="CDD" id="cd03143">
    <property type="entry name" value="A4_beta-galactosidase_middle_domain"/>
    <property type="match status" value="1"/>
</dbReference>
<dbReference type="PANTHER" id="PTHR36447:SF2">
    <property type="entry name" value="BETA-GALACTOSIDASE YESZ"/>
    <property type="match status" value="1"/>
</dbReference>
<feature type="binding site" evidence="10">
    <location>
        <position position="103"/>
    </location>
    <ligand>
        <name>substrate</name>
    </ligand>
</feature>
<evidence type="ECO:0000256" key="10">
    <source>
        <dbReference type="PIRSR" id="PIRSR001084-2"/>
    </source>
</evidence>
<dbReference type="Pfam" id="PF08533">
    <property type="entry name" value="Glyco_hydro_42C"/>
    <property type="match status" value="1"/>
</dbReference>
<feature type="binding site" evidence="11">
    <location>
        <position position="153"/>
    </location>
    <ligand>
        <name>Zn(2+)</name>
        <dbReference type="ChEBI" id="CHEBI:29105"/>
    </ligand>
</feature>
<proteinExistence type="inferred from homology"/>
<dbReference type="SUPFAM" id="SSF52317">
    <property type="entry name" value="Class I glutamine amidotransferase-like"/>
    <property type="match status" value="1"/>
</dbReference>
<dbReference type="GO" id="GO:0046872">
    <property type="term" value="F:metal ion binding"/>
    <property type="evidence" value="ECO:0007669"/>
    <property type="project" value="UniProtKB-KW"/>
</dbReference>
<dbReference type="InterPro" id="IPR013529">
    <property type="entry name" value="Glyco_hydro_42_N"/>
</dbReference>
<dbReference type="Pfam" id="PF08532">
    <property type="entry name" value="Glyco_hydro_42M"/>
    <property type="match status" value="1"/>
</dbReference>
<dbReference type="GO" id="GO:0009341">
    <property type="term" value="C:beta-galactosidase complex"/>
    <property type="evidence" value="ECO:0007669"/>
    <property type="project" value="InterPro"/>
</dbReference>
<evidence type="ECO:0000256" key="7">
    <source>
        <dbReference type="ARBA" id="ARBA00023295"/>
    </source>
</evidence>
<evidence type="ECO:0000256" key="3">
    <source>
        <dbReference type="ARBA" id="ARBA00012756"/>
    </source>
</evidence>
<comment type="similarity">
    <text evidence="2 8">Belongs to the glycosyl hydrolase 42 family.</text>
</comment>
<gene>
    <name evidence="15" type="ORF">AB3N04_08795</name>
</gene>
<dbReference type="InterPro" id="IPR017853">
    <property type="entry name" value="GH"/>
</dbReference>
<dbReference type="InterPro" id="IPR013738">
    <property type="entry name" value="Beta_galactosidase_Trimer"/>
</dbReference>
<evidence type="ECO:0000256" key="1">
    <source>
        <dbReference type="ARBA" id="ARBA00001412"/>
    </source>
</evidence>
<name>A0AB39BX78_9BACI</name>
<feature type="binding site" evidence="10">
    <location>
        <position position="141"/>
    </location>
    <ligand>
        <name>substrate</name>
    </ligand>
</feature>
<keyword evidence="7 8" id="KW-0326">Glycosidase</keyword>
<evidence type="ECO:0000256" key="11">
    <source>
        <dbReference type="PIRSR" id="PIRSR001084-3"/>
    </source>
</evidence>
<evidence type="ECO:0000256" key="4">
    <source>
        <dbReference type="ARBA" id="ARBA00022723"/>
    </source>
</evidence>
<dbReference type="Gene3D" id="3.20.20.80">
    <property type="entry name" value="Glycosidases"/>
    <property type="match status" value="1"/>
</dbReference>
<dbReference type="GO" id="GO:0006012">
    <property type="term" value="P:galactose metabolic process"/>
    <property type="evidence" value="ECO:0007669"/>
    <property type="project" value="InterPro"/>
</dbReference>
<dbReference type="Pfam" id="PF02449">
    <property type="entry name" value="Glyco_hydro_42"/>
    <property type="match status" value="1"/>
</dbReference>
<evidence type="ECO:0000259" key="14">
    <source>
        <dbReference type="Pfam" id="PF08533"/>
    </source>
</evidence>
<sequence length="657" mass="76168">MFLGVDYYPEHWDVKMMEEDLKRIKDMGSNMIRIGEFAWHLMEPEEGKYDFSFFDHVIEQAKKYELTVMFGTPTATFPAWLAKKDSSIFIRDEHGQKMAFGGRRQYCYNSPVYNEYSLKIVQKLVAHYQDEKSIVSWQIDNELGHEGSDMCYCSQCELDFQSFLEKKYQTIDELNARYGTIFWGQTYNSFTEIVIPTKTITVHNPSLLLDWARFRSYSLSEFAKRHLATVRELKGDHQTVTTNLPGGFFDKWFDHNDFSRDLDFVSYDNYPVWGGLKEPISPSHLSMTLDFVRGLKQENFWIVEELMGAQGHDVIGYLPRPKQAQAWAFHAFAHGCNNMLFFRWRGMTRGAEQYCLGIVDANNKETRKYKEVQQFFEEISSRKEIVDSPMKGQVAAIYDFDNVWSWRYQQQSSQFNFTNELLRLYRPFHHLNSSIDVIRYDVDFSDYKIVLVPVMKLIDKDLVRRLEEYVLNGGTVIMSYRAGVKNKDNNLELGEMTPGALTNLLGIEIEESESLHEGQRVQVRSNRGDGRVTSCTVWRDLVAPTTAEALYSYNDPFYKDYACVTVNKFGKGQAIYVGGALEDEALNALVEDIAASVHVETVETVEGVELVRRIVDGTDYYMLTNHNGVEETFQSIKLEPYGYKVLRVSEGGEWYEV</sequence>
<keyword evidence="5 8" id="KW-0378">Hydrolase</keyword>
<dbReference type="EC" id="3.2.1.23" evidence="3 8"/>
<evidence type="ECO:0000259" key="13">
    <source>
        <dbReference type="Pfam" id="PF08532"/>
    </source>
</evidence>
<feature type="domain" description="Beta-galactosidase trimerisation" evidence="13">
    <location>
        <begin position="393"/>
        <end position="598"/>
    </location>
</feature>
<feature type="active site" description="Proton donor" evidence="9">
    <location>
        <position position="142"/>
    </location>
</feature>
<dbReference type="InterPro" id="IPR003476">
    <property type="entry name" value="Glyco_hydro_42"/>
</dbReference>
<dbReference type="GO" id="GO:0004565">
    <property type="term" value="F:beta-galactosidase activity"/>
    <property type="evidence" value="ECO:0007669"/>
    <property type="project" value="UniProtKB-EC"/>
</dbReference>
<protein>
    <recommendedName>
        <fullName evidence="3 8">Beta-galactosidase</fullName>
        <shortName evidence="8">Beta-gal</shortName>
        <ecNumber evidence="3 8">3.2.1.23</ecNumber>
    </recommendedName>
</protein>